<proteinExistence type="predicted"/>
<sequence length="55" mass="5925">MCAHGHRPPRSRVAPEPVDASPPDATGRSLSFDLPPPLLAKPQIPRTRRCSSLLA</sequence>
<name>A0AAX6ERI9_IRIPA</name>
<comment type="caution">
    <text evidence="2">The sequence shown here is derived from an EMBL/GenBank/DDBJ whole genome shotgun (WGS) entry which is preliminary data.</text>
</comment>
<protein>
    <submittedName>
        <fullName evidence="2">Leucine-rich repeat receptor-like serine/threonine-protein kinase</fullName>
    </submittedName>
</protein>
<gene>
    <name evidence="2" type="ORF">M6B38_105655</name>
</gene>
<dbReference type="AlphaFoldDB" id="A0AAX6ERI9"/>
<feature type="compositionally biased region" description="Basic residues" evidence="1">
    <location>
        <begin position="1"/>
        <end position="10"/>
    </location>
</feature>
<dbReference type="EMBL" id="JANAVB010034417">
    <property type="protein sequence ID" value="KAJ6806802.1"/>
    <property type="molecule type" value="Genomic_DNA"/>
</dbReference>
<accession>A0AAX6ERI9</accession>
<reference evidence="2" key="2">
    <citation type="submission" date="2023-04" db="EMBL/GenBank/DDBJ databases">
        <authorList>
            <person name="Bruccoleri R.E."/>
            <person name="Oakeley E.J."/>
            <person name="Faust A.-M."/>
            <person name="Dessus-Babus S."/>
            <person name="Altorfer M."/>
            <person name="Burckhardt D."/>
            <person name="Oertli M."/>
            <person name="Naumann U."/>
            <person name="Petersen F."/>
            <person name="Wong J."/>
        </authorList>
    </citation>
    <scope>NUCLEOTIDE SEQUENCE</scope>
    <source>
        <strain evidence="2">GSM-AAB239-AS_SAM_17_03QT</strain>
        <tissue evidence="2">Leaf</tissue>
    </source>
</reference>
<keyword evidence="3" id="KW-1185">Reference proteome</keyword>
<keyword evidence="2" id="KW-0418">Kinase</keyword>
<evidence type="ECO:0000313" key="2">
    <source>
        <dbReference type="EMBL" id="KAJ6806802.1"/>
    </source>
</evidence>
<feature type="region of interest" description="Disordered" evidence="1">
    <location>
        <begin position="1"/>
        <end position="55"/>
    </location>
</feature>
<dbReference type="Proteomes" id="UP001140949">
    <property type="component" value="Unassembled WGS sequence"/>
</dbReference>
<evidence type="ECO:0000256" key="1">
    <source>
        <dbReference type="SAM" id="MobiDB-lite"/>
    </source>
</evidence>
<organism evidence="2 3">
    <name type="scientific">Iris pallida</name>
    <name type="common">Sweet iris</name>
    <dbReference type="NCBI Taxonomy" id="29817"/>
    <lineage>
        <taxon>Eukaryota</taxon>
        <taxon>Viridiplantae</taxon>
        <taxon>Streptophyta</taxon>
        <taxon>Embryophyta</taxon>
        <taxon>Tracheophyta</taxon>
        <taxon>Spermatophyta</taxon>
        <taxon>Magnoliopsida</taxon>
        <taxon>Liliopsida</taxon>
        <taxon>Asparagales</taxon>
        <taxon>Iridaceae</taxon>
        <taxon>Iridoideae</taxon>
        <taxon>Irideae</taxon>
        <taxon>Iris</taxon>
    </lineage>
</organism>
<evidence type="ECO:0000313" key="3">
    <source>
        <dbReference type="Proteomes" id="UP001140949"/>
    </source>
</evidence>
<reference evidence="2" key="1">
    <citation type="journal article" date="2023" name="GigaByte">
        <title>Genome assembly of the bearded iris, Iris pallida Lam.</title>
        <authorList>
            <person name="Bruccoleri R.E."/>
            <person name="Oakeley E.J."/>
            <person name="Faust A.M.E."/>
            <person name="Altorfer M."/>
            <person name="Dessus-Babus S."/>
            <person name="Burckhardt D."/>
            <person name="Oertli M."/>
            <person name="Naumann U."/>
            <person name="Petersen F."/>
            <person name="Wong J."/>
        </authorList>
    </citation>
    <scope>NUCLEOTIDE SEQUENCE</scope>
    <source>
        <strain evidence="2">GSM-AAB239-AS_SAM_17_03QT</strain>
    </source>
</reference>
<dbReference type="GO" id="GO:0016301">
    <property type="term" value="F:kinase activity"/>
    <property type="evidence" value="ECO:0007669"/>
    <property type="project" value="UniProtKB-KW"/>
</dbReference>
<keyword evidence="2" id="KW-0675">Receptor</keyword>
<keyword evidence="2" id="KW-0808">Transferase</keyword>